<dbReference type="AlphaFoldDB" id="A0A6J7E521"/>
<dbReference type="GO" id="GO:0008977">
    <property type="term" value="F:prephenate dehydrogenase (NAD+) activity"/>
    <property type="evidence" value="ECO:0007669"/>
    <property type="project" value="InterPro"/>
</dbReference>
<dbReference type="EMBL" id="CAFBQL010000002">
    <property type="protein sequence ID" value="CAB5055617.1"/>
    <property type="molecule type" value="Genomic_DNA"/>
</dbReference>
<accession>A0A6J7E521</accession>
<evidence type="ECO:0000256" key="1">
    <source>
        <dbReference type="ARBA" id="ARBA00023002"/>
    </source>
</evidence>
<dbReference type="PROSITE" id="PS51176">
    <property type="entry name" value="PDH_ADH"/>
    <property type="match status" value="1"/>
</dbReference>
<dbReference type="Pfam" id="PF20463">
    <property type="entry name" value="PDH_C"/>
    <property type="match status" value="1"/>
</dbReference>
<sequence>MKHLRVVGSGLIGTSIALGLKNSSYVMTMIDSDPARQKLAQALVGESSDQPVDLVLIACPLEKFKEVIAAEFALNPKALFIDIGSVKSKPQREVDSIPGLSSKFCGSHPMAGREVSGPQGARADLFQGRSWVYSPSPDSSNEVVTALVEIIAALGAVPIRLDPATHDEAVALVSHLPQIISSLLARTLRGAQESTLALSGSGLTDTTRIAGSDPGLWQEIISANNAQIRPLLESVVADLQVLIDGLGDESVVHGFIESGRSARQLIPGKHGGRHRDYHYLPIVIEDKAGQLAQLFAECAQAQVNVEDLAIEHSPGQFTGLITLALSQSDALKLSEHLKANGWSVHPSR</sequence>
<evidence type="ECO:0000313" key="6">
    <source>
        <dbReference type="EMBL" id="CAB4876190.1"/>
    </source>
</evidence>
<dbReference type="GO" id="GO:0006571">
    <property type="term" value="P:tyrosine biosynthetic process"/>
    <property type="evidence" value="ECO:0007669"/>
    <property type="project" value="InterPro"/>
</dbReference>
<feature type="domain" description="Prephenate/arogenate dehydrogenase" evidence="4">
    <location>
        <begin position="2"/>
        <end position="277"/>
    </location>
</feature>
<keyword evidence="2" id="KW-0057">Aromatic amino acid biosynthesis</keyword>
<dbReference type="NCBIfam" id="NF005112">
    <property type="entry name" value="PRK06545.2-4"/>
    <property type="match status" value="1"/>
</dbReference>
<dbReference type="SUPFAM" id="SSF51735">
    <property type="entry name" value="NAD(P)-binding Rossmann-fold domains"/>
    <property type="match status" value="1"/>
</dbReference>
<proteinExistence type="predicted"/>
<dbReference type="EMBL" id="CAFBMV010000001">
    <property type="protein sequence ID" value="CAB4911086.1"/>
    <property type="molecule type" value="Genomic_DNA"/>
</dbReference>
<evidence type="ECO:0000256" key="3">
    <source>
        <dbReference type="ARBA" id="ARBA00029440"/>
    </source>
</evidence>
<dbReference type="Gene3D" id="1.10.3660.10">
    <property type="entry name" value="6-phosphogluconate dehydrogenase C-terminal like domain"/>
    <property type="match status" value="1"/>
</dbReference>
<evidence type="ECO:0000256" key="2">
    <source>
        <dbReference type="ARBA" id="ARBA00023141"/>
    </source>
</evidence>
<dbReference type="InterPro" id="IPR046826">
    <property type="entry name" value="PDH_N"/>
</dbReference>
<dbReference type="PANTHER" id="PTHR21363:SF0">
    <property type="entry name" value="PREPHENATE DEHYDROGENASE [NADP(+)]"/>
    <property type="match status" value="1"/>
</dbReference>
<evidence type="ECO:0000313" key="7">
    <source>
        <dbReference type="EMBL" id="CAB4911086.1"/>
    </source>
</evidence>
<dbReference type="PANTHER" id="PTHR21363">
    <property type="entry name" value="PREPHENATE DEHYDROGENASE"/>
    <property type="match status" value="1"/>
</dbReference>
<evidence type="ECO:0000313" key="5">
    <source>
        <dbReference type="EMBL" id="CAB4668285.1"/>
    </source>
</evidence>
<dbReference type="InterPro" id="IPR008927">
    <property type="entry name" value="6-PGluconate_DH-like_C_sf"/>
</dbReference>
<name>A0A6J7E521_9ZZZZ</name>
<dbReference type="InterPro" id="IPR003099">
    <property type="entry name" value="Prephen_DH"/>
</dbReference>
<dbReference type="EMBL" id="CAFBLE010000016">
    <property type="protein sequence ID" value="CAB4876190.1"/>
    <property type="molecule type" value="Genomic_DNA"/>
</dbReference>
<dbReference type="GO" id="GO:0070403">
    <property type="term" value="F:NAD+ binding"/>
    <property type="evidence" value="ECO:0007669"/>
    <property type="project" value="InterPro"/>
</dbReference>
<evidence type="ECO:0000313" key="8">
    <source>
        <dbReference type="EMBL" id="CAB5055617.1"/>
    </source>
</evidence>
<dbReference type="GO" id="GO:0004665">
    <property type="term" value="F:prephenate dehydrogenase (NADP+) activity"/>
    <property type="evidence" value="ECO:0007669"/>
    <property type="project" value="InterPro"/>
</dbReference>
<dbReference type="EMBL" id="CAEZWT010000027">
    <property type="protein sequence ID" value="CAB4668285.1"/>
    <property type="molecule type" value="Genomic_DNA"/>
</dbReference>
<dbReference type="Gene3D" id="3.40.50.720">
    <property type="entry name" value="NAD(P)-binding Rossmann-like Domain"/>
    <property type="match status" value="1"/>
</dbReference>
<dbReference type="InterPro" id="IPR036291">
    <property type="entry name" value="NAD(P)-bd_dom_sf"/>
</dbReference>
<keyword evidence="2" id="KW-0028">Amino-acid biosynthesis</keyword>
<keyword evidence="1" id="KW-0560">Oxidoreductase</keyword>
<dbReference type="Gene3D" id="3.30.70.260">
    <property type="match status" value="1"/>
</dbReference>
<dbReference type="InterPro" id="IPR046825">
    <property type="entry name" value="PDH_C"/>
</dbReference>
<dbReference type="SUPFAM" id="SSF48179">
    <property type="entry name" value="6-phosphogluconate dehydrogenase C-terminal domain-like"/>
    <property type="match status" value="1"/>
</dbReference>
<evidence type="ECO:0000259" key="4">
    <source>
        <dbReference type="PROSITE" id="PS51176"/>
    </source>
</evidence>
<dbReference type="InterPro" id="IPR050812">
    <property type="entry name" value="Preph/Arog_dehydrog"/>
</dbReference>
<reference evidence="6" key="1">
    <citation type="submission" date="2020-05" db="EMBL/GenBank/DDBJ databases">
        <authorList>
            <person name="Chiriac C."/>
            <person name="Salcher M."/>
            <person name="Ghai R."/>
            <person name="Kavagutti S V."/>
        </authorList>
    </citation>
    <scope>NUCLEOTIDE SEQUENCE</scope>
</reference>
<dbReference type="SUPFAM" id="SSF55021">
    <property type="entry name" value="ACT-like"/>
    <property type="match status" value="1"/>
</dbReference>
<gene>
    <name evidence="5" type="ORF">UFOPK2289_00969</name>
    <name evidence="6" type="ORF">UFOPK3346_01343</name>
    <name evidence="7" type="ORF">UFOPK3670_00019</name>
    <name evidence="8" type="ORF">UFOPK4308_00478</name>
</gene>
<dbReference type="InterPro" id="IPR045865">
    <property type="entry name" value="ACT-like_dom_sf"/>
</dbReference>
<protein>
    <submittedName>
        <fullName evidence="6">Unannotated protein</fullName>
    </submittedName>
</protein>
<organism evidence="6">
    <name type="scientific">freshwater metagenome</name>
    <dbReference type="NCBI Taxonomy" id="449393"/>
    <lineage>
        <taxon>unclassified sequences</taxon>
        <taxon>metagenomes</taxon>
        <taxon>ecological metagenomes</taxon>
    </lineage>
</organism>
<comment type="pathway">
    <text evidence="3">Amino-acid biosynthesis.</text>
</comment>
<dbReference type="CDD" id="cd02116">
    <property type="entry name" value="ACT"/>
    <property type="match status" value="1"/>
</dbReference>
<dbReference type="Pfam" id="PF02153">
    <property type="entry name" value="PDH_N"/>
    <property type="match status" value="1"/>
</dbReference>